<comment type="caution">
    <text evidence="2">The sequence shown here is derived from an EMBL/GenBank/DDBJ whole genome shotgun (WGS) entry which is preliminary data.</text>
</comment>
<evidence type="ECO:0000259" key="1">
    <source>
        <dbReference type="PROSITE" id="PS51192"/>
    </source>
</evidence>
<protein>
    <recommendedName>
        <fullName evidence="1">Helicase ATP-binding domain-containing protein</fullName>
    </recommendedName>
</protein>
<dbReference type="InterPro" id="IPR006935">
    <property type="entry name" value="Helicase/UvrB_N"/>
</dbReference>
<organism evidence="2 3">
    <name type="scientific">Triparma retinervis</name>
    <dbReference type="NCBI Taxonomy" id="2557542"/>
    <lineage>
        <taxon>Eukaryota</taxon>
        <taxon>Sar</taxon>
        <taxon>Stramenopiles</taxon>
        <taxon>Ochrophyta</taxon>
        <taxon>Bolidophyceae</taxon>
        <taxon>Parmales</taxon>
        <taxon>Triparmaceae</taxon>
        <taxon>Triparma</taxon>
    </lineage>
</organism>
<gene>
    <name evidence="2" type="ORF">TrRE_jg3375</name>
</gene>
<evidence type="ECO:0000313" key="2">
    <source>
        <dbReference type="EMBL" id="GMH75873.1"/>
    </source>
</evidence>
<proteinExistence type="predicted"/>
<dbReference type="InterPro" id="IPR014001">
    <property type="entry name" value="Helicase_ATP-bd"/>
</dbReference>
<name>A0A9W7EEJ2_9STRA</name>
<dbReference type="GO" id="GO:0003677">
    <property type="term" value="F:DNA binding"/>
    <property type="evidence" value="ECO:0007669"/>
    <property type="project" value="InterPro"/>
</dbReference>
<dbReference type="Pfam" id="PF04851">
    <property type="entry name" value="ResIII"/>
    <property type="match status" value="1"/>
</dbReference>
<keyword evidence="3" id="KW-1185">Reference proteome</keyword>
<dbReference type="PROSITE" id="PS51192">
    <property type="entry name" value="HELICASE_ATP_BIND_1"/>
    <property type="match status" value="1"/>
</dbReference>
<dbReference type="GO" id="GO:0005829">
    <property type="term" value="C:cytosol"/>
    <property type="evidence" value="ECO:0007669"/>
    <property type="project" value="TreeGrafter"/>
</dbReference>
<sequence length="307" mass="34407">MKIVNLIPRKGVTRPHQRDAIVSVENAWQQGITRAQVIMPGGSGKTFVGMKVIEKRLGVEDGVVVVCVPTLTLLEQTLRAYKIYMEEDALDWENDVLCVGSKMSFEDVKLTTKREHVEAFCGEGGRKLILATYQSAVDCLRGTEIDLLVLDEAHFAGGGGVYSSILDDKEINAKRRVFMTATPKARNDVKDLYGEIVYNLSYNEAIERNITAPIRLIAHKLKNASQVPEVPGHNTFDREREREWKAKVLVDACETFGLRKVIAFSRTNQRAKELTAKLGEQDAFRLNLLVNGTVNEKVREDIIISAF</sequence>
<dbReference type="InterPro" id="IPR027417">
    <property type="entry name" value="P-loop_NTPase"/>
</dbReference>
<accession>A0A9W7EEJ2</accession>
<reference evidence="2" key="1">
    <citation type="submission" date="2022-07" db="EMBL/GenBank/DDBJ databases">
        <title>Genome analysis of Parmales, a sister group of diatoms, reveals the evolutionary specialization of diatoms from phago-mixotrophs to photoautotrophs.</title>
        <authorList>
            <person name="Ban H."/>
            <person name="Sato S."/>
            <person name="Yoshikawa S."/>
            <person name="Kazumasa Y."/>
            <person name="Nakamura Y."/>
            <person name="Ichinomiya M."/>
            <person name="Saitoh K."/>
            <person name="Sato N."/>
            <person name="Blanc-Mathieu R."/>
            <person name="Endo H."/>
            <person name="Kuwata A."/>
            <person name="Ogata H."/>
        </authorList>
    </citation>
    <scope>NUCLEOTIDE SEQUENCE</scope>
</reference>
<dbReference type="Proteomes" id="UP001165082">
    <property type="component" value="Unassembled WGS sequence"/>
</dbReference>
<dbReference type="Gene3D" id="3.40.50.300">
    <property type="entry name" value="P-loop containing nucleotide triphosphate hydrolases"/>
    <property type="match status" value="1"/>
</dbReference>
<dbReference type="EMBL" id="BRXZ01001644">
    <property type="protein sequence ID" value="GMH75873.1"/>
    <property type="molecule type" value="Genomic_DNA"/>
</dbReference>
<dbReference type="AlphaFoldDB" id="A0A9W7EEJ2"/>
<feature type="domain" description="Helicase ATP-binding" evidence="1">
    <location>
        <begin position="37"/>
        <end position="201"/>
    </location>
</feature>
<dbReference type="GO" id="GO:0005524">
    <property type="term" value="F:ATP binding"/>
    <property type="evidence" value="ECO:0007669"/>
    <property type="project" value="InterPro"/>
</dbReference>
<dbReference type="PANTHER" id="PTHR47396:SF1">
    <property type="entry name" value="ATP-DEPENDENT HELICASE IRC3-RELATED"/>
    <property type="match status" value="1"/>
</dbReference>
<dbReference type="OrthoDB" id="70932at2759"/>
<dbReference type="PANTHER" id="PTHR47396">
    <property type="entry name" value="TYPE I RESTRICTION ENZYME ECOKI R PROTEIN"/>
    <property type="match status" value="1"/>
</dbReference>
<dbReference type="SMART" id="SM00487">
    <property type="entry name" value="DEXDc"/>
    <property type="match status" value="1"/>
</dbReference>
<dbReference type="SUPFAM" id="SSF52540">
    <property type="entry name" value="P-loop containing nucleoside triphosphate hydrolases"/>
    <property type="match status" value="1"/>
</dbReference>
<dbReference type="GO" id="GO:0016787">
    <property type="term" value="F:hydrolase activity"/>
    <property type="evidence" value="ECO:0007669"/>
    <property type="project" value="InterPro"/>
</dbReference>
<evidence type="ECO:0000313" key="3">
    <source>
        <dbReference type="Proteomes" id="UP001165082"/>
    </source>
</evidence>
<dbReference type="InterPro" id="IPR050742">
    <property type="entry name" value="Helicase_Restrict-Modif_Enz"/>
</dbReference>